<feature type="transmembrane region" description="Helical" evidence="9">
    <location>
        <begin position="515"/>
        <end position="534"/>
    </location>
</feature>
<dbReference type="InterPro" id="IPR026030">
    <property type="entry name" value="Pur-cyt_permease_Fcy2/21/22"/>
</dbReference>
<proteinExistence type="inferred from homology"/>
<keyword evidence="4 9" id="KW-0812">Transmembrane</keyword>
<sequence>MPNTDFITQERDDKKFLQESWELNESGLGDSSKQATKAVTTPETPPLVDPELLTFRERLLYNFRRFNTKLDSFGVELRGIHRVPAEERFHSPQIVFKLILLWFSACGGLSSMSGFFLGPLAFGLGFKDSMSAGISGAGLGCLVAAYAATMGPRSGLRQMVLSRFMFGWWPAKLIALLNVITLLGWSVVNSITGGQILAALSDNKVPIEIGIVIITVVSLFVAIFGIKYVQYFEDYAALPVNLSFLLLYICSSRYFNTSLPSVGEAENIRASWVSFFTLTFGVTSAWAGVTSDYYIDFPETTSRIETMAITFFCILIPTLFVGILGICIATGAVGIPSLNDAYNELGNGGLLNAAFSRWGGGGKFVLVLMYMSLVSNNIINTYSIALSTQVWGLFAMRVPRYALVILTAAIYFVLAMAGRNTLANILNNFLPLIGYWSMLYFVIIFQETIIFRRRKIPGTNDVYNWADWDNKLRLPTGIAALAAFLCGVVGVILGMCQAWYVGPIAKQFGEEGSDVGTWFGALFTLVTYPPFRYLELKYAPWSDKHLM</sequence>
<feature type="transmembrane region" description="Helical" evidence="9">
    <location>
        <begin position="275"/>
        <end position="295"/>
    </location>
</feature>
<dbReference type="InterPro" id="IPR001248">
    <property type="entry name" value="Pur-cyt_permease"/>
</dbReference>
<evidence type="ECO:0000256" key="8">
    <source>
        <dbReference type="SAM" id="MobiDB-lite"/>
    </source>
</evidence>
<comment type="caution">
    <text evidence="10">The sequence shown here is derived from an EMBL/GenBank/DDBJ whole genome shotgun (WGS) entry which is preliminary data.</text>
</comment>
<dbReference type="PANTHER" id="PTHR31806">
    <property type="entry name" value="PURINE-CYTOSINE PERMEASE FCY2-RELATED"/>
    <property type="match status" value="1"/>
</dbReference>
<evidence type="ECO:0000256" key="9">
    <source>
        <dbReference type="SAM" id="Phobius"/>
    </source>
</evidence>
<comment type="similarity">
    <text evidence="2 7">Belongs to the purine-cytosine permease (2.A.39) family.</text>
</comment>
<dbReference type="Proteomes" id="UP000750522">
    <property type="component" value="Unassembled WGS sequence"/>
</dbReference>
<feature type="transmembrane region" description="Helical" evidence="9">
    <location>
        <begin position="429"/>
        <end position="451"/>
    </location>
</feature>
<feature type="transmembrane region" description="Helical" evidence="9">
    <location>
        <begin position="398"/>
        <end position="417"/>
    </location>
</feature>
<keyword evidence="5 9" id="KW-1133">Transmembrane helix</keyword>
<evidence type="ECO:0000256" key="1">
    <source>
        <dbReference type="ARBA" id="ARBA00004141"/>
    </source>
</evidence>
<dbReference type="GO" id="GO:0005886">
    <property type="term" value="C:plasma membrane"/>
    <property type="evidence" value="ECO:0007669"/>
    <property type="project" value="TreeGrafter"/>
</dbReference>
<evidence type="ECO:0000256" key="7">
    <source>
        <dbReference type="PIRNR" id="PIRNR002744"/>
    </source>
</evidence>
<dbReference type="GO" id="GO:0000329">
    <property type="term" value="C:fungal-type vacuole membrane"/>
    <property type="evidence" value="ECO:0007669"/>
    <property type="project" value="TreeGrafter"/>
</dbReference>
<evidence type="ECO:0000313" key="10">
    <source>
        <dbReference type="EMBL" id="KAF5103838.1"/>
    </source>
</evidence>
<feature type="transmembrane region" description="Helical" evidence="9">
    <location>
        <begin position="207"/>
        <end position="229"/>
    </location>
</feature>
<evidence type="ECO:0000256" key="3">
    <source>
        <dbReference type="ARBA" id="ARBA00022448"/>
    </source>
</evidence>
<dbReference type="Pfam" id="PF02133">
    <property type="entry name" value="Transp_cyt_pur"/>
    <property type="match status" value="1"/>
</dbReference>
<feature type="transmembrane region" description="Helical" evidence="9">
    <location>
        <begin position="98"/>
        <end position="118"/>
    </location>
</feature>
<evidence type="ECO:0000256" key="5">
    <source>
        <dbReference type="ARBA" id="ARBA00022989"/>
    </source>
</evidence>
<feature type="transmembrane region" description="Helical" evidence="9">
    <location>
        <begin position="472"/>
        <end position="495"/>
    </location>
</feature>
<dbReference type="PANTHER" id="PTHR31806:SF17">
    <property type="entry name" value="VITAMIN B6 TRANSPORTER TPN1"/>
    <property type="match status" value="1"/>
</dbReference>
<feature type="transmembrane region" description="Helical" evidence="9">
    <location>
        <begin position="236"/>
        <end position="255"/>
    </location>
</feature>
<evidence type="ECO:0000313" key="11">
    <source>
        <dbReference type="Proteomes" id="UP000750522"/>
    </source>
</evidence>
<organism evidence="10 11">
    <name type="scientific">Geotrichum candidum</name>
    <name type="common">Oospora lactis</name>
    <name type="synonym">Dipodascus geotrichum</name>
    <dbReference type="NCBI Taxonomy" id="1173061"/>
    <lineage>
        <taxon>Eukaryota</taxon>
        <taxon>Fungi</taxon>
        <taxon>Dikarya</taxon>
        <taxon>Ascomycota</taxon>
        <taxon>Saccharomycotina</taxon>
        <taxon>Dipodascomycetes</taxon>
        <taxon>Dipodascales</taxon>
        <taxon>Dipodascaceae</taxon>
        <taxon>Geotrichum</taxon>
    </lineage>
</organism>
<evidence type="ECO:0000256" key="2">
    <source>
        <dbReference type="ARBA" id="ARBA00008974"/>
    </source>
</evidence>
<feature type="region of interest" description="Disordered" evidence="8">
    <location>
        <begin position="25"/>
        <end position="44"/>
    </location>
</feature>
<dbReference type="EMBL" id="QQZK01000017">
    <property type="protein sequence ID" value="KAF5103838.1"/>
    <property type="molecule type" value="Genomic_DNA"/>
</dbReference>
<protein>
    <recommendedName>
        <fullName evidence="12">Purine-cytosine permease</fullName>
    </recommendedName>
</protein>
<feature type="transmembrane region" description="Helical" evidence="9">
    <location>
        <begin position="169"/>
        <end position="187"/>
    </location>
</feature>
<evidence type="ECO:0008006" key="12">
    <source>
        <dbReference type="Google" id="ProtNLM"/>
    </source>
</evidence>
<reference evidence="10" key="1">
    <citation type="journal article" date="2020" name="Front. Microbiol.">
        <title>Phenotypic and Genetic Characterization of the Cheese Ripening Yeast Geotrichum candidum.</title>
        <authorList>
            <person name="Perkins V."/>
            <person name="Vignola S."/>
            <person name="Lessard M.H."/>
            <person name="Plante P.L."/>
            <person name="Corbeil J."/>
            <person name="Dugat-Bony E."/>
            <person name="Frenette M."/>
            <person name="Labrie S."/>
        </authorList>
    </citation>
    <scope>NUCLEOTIDE SEQUENCE</scope>
    <source>
        <strain evidence="10">LMA-70</strain>
    </source>
</reference>
<feature type="transmembrane region" description="Helical" evidence="9">
    <location>
        <begin position="364"/>
        <end position="386"/>
    </location>
</feature>
<keyword evidence="6 7" id="KW-0472">Membrane</keyword>
<evidence type="ECO:0000256" key="4">
    <source>
        <dbReference type="ARBA" id="ARBA00022692"/>
    </source>
</evidence>
<feature type="compositionally biased region" description="Polar residues" evidence="8">
    <location>
        <begin position="29"/>
        <end position="42"/>
    </location>
</feature>
<feature type="transmembrane region" description="Helical" evidence="9">
    <location>
        <begin position="307"/>
        <end position="335"/>
    </location>
</feature>
<gene>
    <name evidence="10" type="ORF">DV451_001214</name>
</gene>
<dbReference type="Gene3D" id="1.10.4160.10">
    <property type="entry name" value="Hydantoin permease"/>
    <property type="match status" value="1"/>
</dbReference>
<feature type="transmembrane region" description="Helical" evidence="9">
    <location>
        <begin position="130"/>
        <end position="148"/>
    </location>
</feature>
<evidence type="ECO:0000256" key="6">
    <source>
        <dbReference type="ARBA" id="ARBA00023136"/>
    </source>
</evidence>
<dbReference type="AlphaFoldDB" id="A0A9P5KVZ6"/>
<comment type="subcellular location">
    <subcellularLocation>
        <location evidence="1">Membrane</location>
        <topology evidence="1">Multi-pass membrane protein</topology>
    </subcellularLocation>
</comment>
<dbReference type="PIRSF" id="PIRSF002744">
    <property type="entry name" value="Pur-cyt_permease"/>
    <property type="match status" value="1"/>
</dbReference>
<reference evidence="10" key="2">
    <citation type="submission" date="2020-01" db="EMBL/GenBank/DDBJ databases">
        <authorList>
            <person name="Perkins V."/>
            <person name="Lessard M.-H."/>
            <person name="Dugat-Bony E."/>
            <person name="Frenette M."/>
            <person name="Labrie S."/>
        </authorList>
    </citation>
    <scope>NUCLEOTIDE SEQUENCE</scope>
    <source>
        <strain evidence="10">LMA-70</strain>
    </source>
</reference>
<keyword evidence="3 7" id="KW-0813">Transport</keyword>
<accession>A0A9P5KVZ6</accession>
<name>A0A9P5KVZ6_GEOCN</name>
<dbReference type="GO" id="GO:0022857">
    <property type="term" value="F:transmembrane transporter activity"/>
    <property type="evidence" value="ECO:0007669"/>
    <property type="project" value="InterPro"/>
</dbReference>